<evidence type="ECO:0000256" key="3">
    <source>
        <dbReference type="ARBA" id="ARBA00023163"/>
    </source>
</evidence>
<organism evidence="4 5">
    <name type="scientific">Mordavella massiliensis</name>
    <dbReference type="NCBI Taxonomy" id="1871024"/>
    <lineage>
        <taxon>Bacteria</taxon>
        <taxon>Bacillati</taxon>
        <taxon>Bacillota</taxon>
        <taxon>Clostridia</taxon>
        <taxon>Eubacteriales</taxon>
        <taxon>Clostridiaceae</taxon>
        <taxon>Mordavella</taxon>
    </lineage>
</organism>
<dbReference type="InterPro" id="IPR036388">
    <property type="entry name" value="WH-like_DNA-bd_sf"/>
</dbReference>
<dbReference type="EMBL" id="JACJLV010000022">
    <property type="protein sequence ID" value="MBM6827017.1"/>
    <property type="molecule type" value="Genomic_DNA"/>
</dbReference>
<dbReference type="GO" id="GO:0003677">
    <property type="term" value="F:DNA binding"/>
    <property type="evidence" value="ECO:0007669"/>
    <property type="project" value="UniProtKB-KW"/>
</dbReference>
<keyword evidence="5" id="KW-1185">Reference proteome</keyword>
<dbReference type="SMART" id="SM00347">
    <property type="entry name" value="HTH_MARR"/>
    <property type="match status" value="1"/>
</dbReference>
<dbReference type="PANTHER" id="PTHR42756">
    <property type="entry name" value="TRANSCRIPTIONAL REGULATOR, MARR"/>
    <property type="match status" value="1"/>
</dbReference>
<dbReference type="Pfam" id="PF12802">
    <property type="entry name" value="MarR_2"/>
    <property type="match status" value="1"/>
</dbReference>
<dbReference type="Proteomes" id="UP000713880">
    <property type="component" value="Unassembled WGS sequence"/>
</dbReference>
<reference evidence="4" key="2">
    <citation type="journal article" date="2021" name="Sci. Rep.">
        <title>The distribution of antibiotic resistance genes in chicken gut microbiota commensals.</title>
        <authorList>
            <person name="Juricova H."/>
            <person name="Matiasovicova J."/>
            <person name="Kubasova T."/>
            <person name="Cejkova D."/>
            <person name="Rychlik I."/>
        </authorList>
    </citation>
    <scope>NUCLEOTIDE SEQUENCE</scope>
    <source>
        <strain evidence="4">An420c</strain>
    </source>
</reference>
<reference evidence="4" key="1">
    <citation type="submission" date="2020-08" db="EMBL/GenBank/DDBJ databases">
        <authorList>
            <person name="Cejkova D."/>
            <person name="Kubasova T."/>
            <person name="Jahodarova E."/>
            <person name="Rychlik I."/>
        </authorList>
    </citation>
    <scope>NUCLEOTIDE SEQUENCE</scope>
    <source>
        <strain evidence="4">An420c</strain>
    </source>
</reference>
<dbReference type="InterPro" id="IPR036390">
    <property type="entry name" value="WH_DNA-bd_sf"/>
</dbReference>
<dbReference type="AlphaFoldDB" id="A0A939BIX4"/>
<keyword evidence="3" id="KW-0804">Transcription</keyword>
<dbReference type="InterPro" id="IPR000835">
    <property type="entry name" value="HTH_MarR-typ"/>
</dbReference>
<dbReference type="GO" id="GO:0003700">
    <property type="term" value="F:DNA-binding transcription factor activity"/>
    <property type="evidence" value="ECO:0007669"/>
    <property type="project" value="InterPro"/>
</dbReference>
<comment type="caution">
    <text evidence="4">The sequence shown here is derived from an EMBL/GenBank/DDBJ whole genome shotgun (WGS) entry which is preliminary data.</text>
</comment>
<name>A0A939BIX4_9CLOT</name>
<evidence type="ECO:0000256" key="2">
    <source>
        <dbReference type="ARBA" id="ARBA00023125"/>
    </source>
</evidence>
<keyword evidence="1" id="KW-0805">Transcription regulation</keyword>
<keyword evidence="2" id="KW-0238">DNA-binding</keyword>
<dbReference type="PANTHER" id="PTHR42756:SF1">
    <property type="entry name" value="TRANSCRIPTIONAL REPRESSOR OF EMRAB OPERON"/>
    <property type="match status" value="1"/>
</dbReference>
<dbReference type="RefSeq" id="WP_204909059.1">
    <property type="nucleotide sequence ID" value="NZ_JACJLV010000022.1"/>
</dbReference>
<dbReference type="PRINTS" id="PR00598">
    <property type="entry name" value="HTHMARR"/>
</dbReference>
<dbReference type="SUPFAM" id="SSF46785">
    <property type="entry name" value="Winged helix' DNA-binding domain"/>
    <property type="match status" value="1"/>
</dbReference>
<accession>A0A939BIX4</accession>
<protein>
    <submittedName>
        <fullName evidence="4">MarR family transcriptional regulator</fullName>
    </submittedName>
</protein>
<gene>
    <name evidence="4" type="ORF">H6A13_07895</name>
</gene>
<dbReference type="Gene3D" id="1.10.10.10">
    <property type="entry name" value="Winged helix-like DNA-binding domain superfamily/Winged helix DNA-binding domain"/>
    <property type="match status" value="1"/>
</dbReference>
<proteinExistence type="predicted"/>
<dbReference type="PROSITE" id="PS50995">
    <property type="entry name" value="HTH_MARR_2"/>
    <property type="match status" value="1"/>
</dbReference>
<evidence type="ECO:0000313" key="4">
    <source>
        <dbReference type="EMBL" id="MBM6827017.1"/>
    </source>
</evidence>
<evidence type="ECO:0000313" key="5">
    <source>
        <dbReference type="Proteomes" id="UP000713880"/>
    </source>
</evidence>
<evidence type="ECO:0000256" key="1">
    <source>
        <dbReference type="ARBA" id="ARBA00023015"/>
    </source>
</evidence>
<sequence length="167" mass="19866">MADHAGKWINRVSHQLKRQIFWDEKPEDLTILQKSILHFILFETMHRDLYQKDLEKEFKVRRSTASENLRMLESKGYVRRECARQDARLKRIIPTRKAVLLRDELLSAIERTEGRIREGVEEEDLEVFFKVLKHISSNLSAWEKENVRTERMEEKNESEVASVSQGI</sequence>